<feature type="compositionally biased region" description="Basic and acidic residues" evidence="1">
    <location>
        <begin position="427"/>
        <end position="452"/>
    </location>
</feature>
<dbReference type="AlphaFoldDB" id="A0A835M222"/>
<evidence type="ECO:0000313" key="3">
    <source>
        <dbReference type="Proteomes" id="UP000631114"/>
    </source>
</evidence>
<proteinExistence type="predicted"/>
<feature type="region of interest" description="Disordered" evidence="1">
    <location>
        <begin position="369"/>
        <end position="388"/>
    </location>
</feature>
<feature type="region of interest" description="Disordered" evidence="1">
    <location>
        <begin position="58"/>
        <end position="84"/>
    </location>
</feature>
<organism evidence="2 3">
    <name type="scientific">Coptis chinensis</name>
    <dbReference type="NCBI Taxonomy" id="261450"/>
    <lineage>
        <taxon>Eukaryota</taxon>
        <taxon>Viridiplantae</taxon>
        <taxon>Streptophyta</taxon>
        <taxon>Embryophyta</taxon>
        <taxon>Tracheophyta</taxon>
        <taxon>Spermatophyta</taxon>
        <taxon>Magnoliopsida</taxon>
        <taxon>Ranunculales</taxon>
        <taxon>Ranunculaceae</taxon>
        <taxon>Coptidoideae</taxon>
        <taxon>Coptis</taxon>
    </lineage>
</organism>
<feature type="region of interest" description="Disordered" evidence="1">
    <location>
        <begin position="304"/>
        <end position="332"/>
    </location>
</feature>
<accession>A0A835M222</accession>
<dbReference type="OrthoDB" id="1908091at2759"/>
<dbReference type="Proteomes" id="UP000631114">
    <property type="component" value="Unassembled WGS sequence"/>
</dbReference>
<protein>
    <submittedName>
        <fullName evidence="2">Uncharacterized protein</fullName>
    </submittedName>
</protein>
<gene>
    <name evidence="2" type="ORF">IFM89_029727</name>
</gene>
<sequence length="622" mass="69726">MFLSDTPPADLLPVIDENDPFVRSQISSACPLPYWMNLMLLWIVRIDPLMGVQIQTENHEEKHENEEDGAKSVFSGQFESPSPPTDREIYMAQTEQIFSQGALISQINHKFDLIEQERKSSTEVDLMKSGEEAKGDAVLNKVEIKGVGKEISLPDRLEAFIKSEVVEEKCHDSSDSSSAGINEEVSGINIEEVRSKDIEPSIADLNNPYNEPNRPSLSLEVSEINSRVMEDDDAHTKEPVYDSSPSAVEKRTIDEYLNYSVKGHVLTTSSSVASDMQVEVSSECSPREPYDRYLYADGESSFLGGIDENGKDSRNEVKEKELRPVETTESSEDDAVKVVVKGYDTDLKWLVEDPTEPKFVVEQFVNSSNSALPPVNDAPPSSTESEAHVAFKHPDAEVLEFIIPSPSPNLENRELVHDNLTVQPSPEIDHHEESQQVSEASKEEDKASKLPQEEVALMDVEASDRRCVHETSNNLIERQVSEASHEEHKASKQPHKEVELVDVEASDRLHKSTDIVIERQESEASQEEDKASKQPQEEVALIAVEASDRVHETRNNLFERQDSEASDEEHKASKQPHKEVELVDVEASDRLHECTNNVVERQVSEASHEEYKATTQPHEEGA</sequence>
<feature type="region of interest" description="Disordered" evidence="1">
    <location>
        <begin position="602"/>
        <end position="622"/>
    </location>
</feature>
<feature type="region of interest" description="Disordered" evidence="1">
    <location>
        <begin position="404"/>
        <end position="579"/>
    </location>
</feature>
<feature type="compositionally biased region" description="Basic and acidic residues" evidence="1">
    <location>
        <begin position="479"/>
        <end position="536"/>
    </location>
</feature>
<feature type="compositionally biased region" description="Basic and acidic residues" evidence="1">
    <location>
        <begin position="308"/>
        <end position="326"/>
    </location>
</feature>
<feature type="compositionally biased region" description="Basic and acidic residues" evidence="1">
    <location>
        <begin position="58"/>
        <end position="70"/>
    </location>
</feature>
<feature type="compositionally biased region" description="Basic and acidic residues" evidence="1">
    <location>
        <begin position="546"/>
        <end position="579"/>
    </location>
</feature>
<evidence type="ECO:0000256" key="1">
    <source>
        <dbReference type="SAM" id="MobiDB-lite"/>
    </source>
</evidence>
<evidence type="ECO:0000313" key="2">
    <source>
        <dbReference type="EMBL" id="KAF9611289.1"/>
    </source>
</evidence>
<comment type="caution">
    <text evidence="2">The sequence shown here is derived from an EMBL/GenBank/DDBJ whole genome shotgun (WGS) entry which is preliminary data.</text>
</comment>
<dbReference type="EMBL" id="JADFTS010000004">
    <property type="protein sequence ID" value="KAF9611289.1"/>
    <property type="molecule type" value="Genomic_DNA"/>
</dbReference>
<reference evidence="2 3" key="1">
    <citation type="submission" date="2020-10" db="EMBL/GenBank/DDBJ databases">
        <title>The Coptis chinensis genome and diversification of protoberbering-type alkaloids.</title>
        <authorList>
            <person name="Wang B."/>
            <person name="Shu S."/>
            <person name="Song C."/>
            <person name="Liu Y."/>
        </authorList>
    </citation>
    <scope>NUCLEOTIDE SEQUENCE [LARGE SCALE GENOMIC DNA]</scope>
    <source>
        <strain evidence="2">HL-2020</strain>
        <tissue evidence="2">Leaf</tissue>
    </source>
</reference>
<keyword evidence="3" id="KW-1185">Reference proteome</keyword>
<name>A0A835M222_9MAGN</name>